<dbReference type="RefSeq" id="WP_307335550.1">
    <property type="nucleotide sequence ID" value="NZ_JAUSUD010000001.1"/>
</dbReference>
<dbReference type="Proteomes" id="UP001234495">
    <property type="component" value="Unassembled WGS sequence"/>
</dbReference>
<reference evidence="1 2" key="1">
    <citation type="submission" date="2023-07" db="EMBL/GenBank/DDBJ databases">
        <title>Genomic Encyclopedia of Type Strains, Phase IV (KMG-IV): sequencing the most valuable type-strain genomes for metagenomic binning, comparative biology and taxonomic classification.</title>
        <authorList>
            <person name="Goeker M."/>
        </authorList>
    </citation>
    <scope>NUCLEOTIDE SEQUENCE [LARGE SCALE GENOMIC DNA]</scope>
    <source>
        <strain evidence="1 2">DSM 29005</strain>
    </source>
</reference>
<keyword evidence="2" id="KW-1185">Reference proteome</keyword>
<comment type="caution">
    <text evidence="1">The sequence shown here is derived from an EMBL/GenBank/DDBJ whole genome shotgun (WGS) entry which is preliminary data.</text>
</comment>
<proteinExistence type="predicted"/>
<evidence type="ECO:0000313" key="1">
    <source>
        <dbReference type="EMBL" id="MDQ0228829.1"/>
    </source>
</evidence>
<dbReference type="Pfam" id="PF19618">
    <property type="entry name" value="DUF6123"/>
    <property type="match status" value="1"/>
</dbReference>
<sequence>MNSINKITDYIDYLTNKGFTLGEEAVGFINFGKQYTSTEDKLVIIAIELTLKIQKEFDGAFFISLLEMFHNERVRNKKQALILLHSLNLI</sequence>
<protein>
    <submittedName>
        <fullName evidence="1">Uncharacterized protein</fullName>
    </submittedName>
</protein>
<accession>A0ABT9ZA58</accession>
<organism evidence="1 2">
    <name type="scientific">Metabacillus malikii</name>
    <dbReference type="NCBI Taxonomy" id="1504265"/>
    <lineage>
        <taxon>Bacteria</taxon>
        <taxon>Bacillati</taxon>
        <taxon>Bacillota</taxon>
        <taxon>Bacilli</taxon>
        <taxon>Bacillales</taxon>
        <taxon>Bacillaceae</taxon>
        <taxon>Metabacillus</taxon>
    </lineage>
</organism>
<gene>
    <name evidence="1" type="ORF">J2S19_000079</name>
</gene>
<dbReference type="EMBL" id="JAUSUD010000001">
    <property type="protein sequence ID" value="MDQ0228829.1"/>
    <property type="molecule type" value="Genomic_DNA"/>
</dbReference>
<dbReference type="InterPro" id="IPR046126">
    <property type="entry name" value="DUF6123"/>
</dbReference>
<evidence type="ECO:0000313" key="2">
    <source>
        <dbReference type="Proteomes" id="UP001234495"/>
    </source>
</evidence>
<name>A0ABT9ZA58_9BACI</name>